<protein>
    <submittedName>
        <fullName evidence="2">Uncharacterized protein</fullName>
    </submittedName>
</protein>
<keyword evidence="1" id="KW-1133">Transmembrane helix</keyword>
<evidence type="ECO:0000256" key="1">
    <source>
        <dbReference type="SAM" id="Phobius"/>
    </source>
</evidence>
<keyword evidence="1" id="KW-0812">Transmembrane</keyword>
<evidence type="ECO:0000313" key="2">
    <source>
        <dbReference type="EMBL" id="JAE13406.1"/>
    </source>
</evidence>
<dbReference type="EMBL" id="GBRH01184490">
    <property type="protein sequence ID" value="JAE13406.1"/>
    <property type="molecule type" value="Transcribed_RNA"/>
</dbReference>
<feature type="transmembrane region" description="Helical" evidence="1">
    <location>
        <begin position="21"/>
        <end position="40"/>
    </location>
</feature>
<dbReference type="AlphaFoldDB" id="A0A0A9FSW5"/>
<keyword evidence="1" id="KW-0472">Membrane</keyword>
<sequence length="68" mass="7819">MLKKEEEMLLAVKERQAKVKLMIMTWQFLVIALGLLFPVLLSSGNVSVSAIILLKYPSVLYNLDWMYS</sequence>
<organism evidence="2">
    <name type="scientific">Arundo donax</name>
    <name type="common">Giant reed</name>
    <name type="synonym">Donax arundinaceus</name>
    <dbReference type="NCBI Taxonomy" id="35708"/>
    <lineage>
        <taxon>Eukaryota</taxon>
        <taxon>Viridiplantae</taxon>
        <taxon>Streptophyta</taxon>
        <taxon>Embryophyta</taxon>
        <taxon>Tracheophyta</taxon>
        <taxon>Spermatophyta</taxon>
        <taxon>Magnoliopsida</taxon>
        <taxon>Liliopsida</taxon>
        <taxon>Poales</taxon>
        <taxon>Poaceae</taxon>
        <taxon>PACMAD clade</taxon>
        <taxon>Arundinoideae</taxon>
        <taxon>Arundineae</taxon>
        <taxon>Arundo</taxon>
    </lineage>
</organism>
<name>A0A0A9FSW5_ARUDO</name>
<proteinExistence type="predicted"/>
<accession>A0A0A9FSW5</accession>
<reference evidence="2" key="1">
    <citation type="submission" date="2014-09" db="EMBL/GenBank/DDBJ databases">
        <authorList>
            <person name="Magalhaes I.L.F."/>
            <person name="Oliveira U."/>
            <person name="Santos F.R."/>
            <person name="Vidigal T.H.D.A."/>
            <person name="Brescovit A.D."/>
            <person name="Santos A.J."/>
        </authorList>
    </citation>
    <scope>NUCLEOTIDE SEQUENCE</scope>
    <source>
        <tissue evidence="2">Shoot tissue taken approximately 20 cm above the soil surface</tissue>
    </source>
</reference>
<reference evidence="2" key="2">
    <citation type="journal article" date="2015" name="Data Brief">
        <title>Shoot transcriptome of the giant reed, Arundo donax.</title>
        <authorList>
            <person name="Barrero R.A."/>
            <person name="Guerrero F.D."/>
            <person name="Moolhuijzen P."/>
            <person name="Goolsby J.A."/>
            <person name="Tidwell J."/>
            <person name="Bellgard S.E."/>
            <person name="Bellgard M.I."/>
        </authorList>
    </citation>
    <scope>NUCLEOTIDE SEQUENCE</scope>
    <source>
        <tissue evidence="2">Shoot tissue taken approximately 20 cm above the soil surface</tissue>
    </source>
</reference>